<evidence type="ECO:0000259" key="1">
    <source>
        <dbReference type="SMART" id="SM00932"/>
    </source>
</evidence>
<sequence>MQIISISETPNHNTMKITLSESREGMTSDTYTKVDDSQPAFINDILKVEGVKSIFHVMDFISVDKENDANWETVLPKSRGCIRINFSSTSIRGE</sequence>
<dbReference type="GO" id="GO:0016829">
    <property type="term" value="F:lyase activity"/>
    <property type="evidence" value="ECO:0007669"/>
    <property type="project" value="UniProtKB-KW"/>
</dbReference>
<dbReference type="SMART" id="SM00932">
    <property type="entry name" value="Nfu_N"/>
    <property type="match status" value="1"/>
</dbReference>
<dbReference type="InterPro" id="IPR036498">
    <property type="entry name" value="Nfu/NifU_N_sf"/>
</dbReference>
<evidence type="ECO:0000313" key="2">
    <source>
        <dbReference type="EMBL" id="SUK93711.1"/>
    </source>
</evidence>
<protein>
    <submittedName>
        <fullName evidence="2">PBS lyase HEAT-like repeat protein</fullName>
    </submittedName>
</protein>
<dbReference type="EMBL" id="UHAQ01000004">
    <property type="protein sequence ID" value="SUK93711.1"/>
    <property type="molecule type" value="Genomic_DNA"/>
</dbReference>
<evidence type="ECO:0000313" key="3">
    <source>
        <dbReference type="Proteomes" id="UP000254502"/>
    </source>
</evidence>
<dbReference type="AlphaFoldDB" id="A0A380E3F7"/>
<gene>
    <name evidence="2" type="primary">cvfC_2</name>
    <name evidence="2" type="ORF">NCTC5664_03246</name>
</gene>
<accession>A0A380E3F7</accession>
<dbReference type="SUPFAM" id="SSF110836">
    <property type="entry name" value="Hypothetical protein SAV1430"/>
    <property type="match status" value="1"/>
</dbReference>
<reference evidence="2 3" key="1">
    <citation type="submission" date="2018-06" db="EMBL/GenBank/DDBJ databases">
        <authorList>
            <consortium name="Pathogen Informatics"/>
            <person name="Doyle S."/>
        </authorList>
    </citation>
    <scope>NUCLEOTIDE SEQUENCE [LARGE SCALE GENOMIC DNA]</scope>
    <source>
        <strain evidence="2 3">NCTC5664</strain>
    </source>
</reference>
<feature type="domain" description="Scaffold protein Nfu/NifU N-terminal" evidence="1">
    <location>
        <begin position="4"/>
        <end position="89"/>
    </location>
</feature>
<dbReference type="Gene3D" id="3.30.1370.70">
    <property type="entry name" value="Scaffold protein Nfu/NifU, N-terminal domain"/>
    <property type="match status" value="1"/>
</dbReference>
<dbReference type="Proteomes" id="UP000254502">
    <property type="component" value="Unassembled WGS sequence"/>
</dbReference>
<proteinExistence type="predicted"/>
<keyword evidence="2" id="KW-0456">Lyase</keyword>
<dbReference type="Pfam" id="PF08712">
    <property type="entry name" value="Nfu_N"/>
    <property type="match status" value="1"/>
</dbReference>
<name>A0A380E3F7_STAAU</name>
<dbReference type="InterPro" id="IPR014824">
    <property type="entry name" value="Nfu/NifU_N"/>
</dbReference>
<organism evidence="2 3">
    <name type="scientific">Staphylococcus aureus</name>
    <dbReference type="NCBI Taxonomy" id="1280"/>
    <lineage>
        <taxon>Bacteria</taxon>
        <taxon>Bacillati</taxon>
        <taxon>Bacillota</taxon>
        <taxon>Bacilli</taxon>
        <taxon>Bacillales</taxon>
        <taxon>Staphylococcaceae</taxon>
        <taxon>Staphylococcus</taxon>
    </lineage>
</organism>